<dbReference type="InterPro" id="IPR036425">
    <property type="entry name" value="MoaB/Mog-like_dom_sf"/>
</dbReference>
<dbReference type="GO" id="GO:0061598">
    <property type="term" value="F:molybdopterin adenylyltransferase activity"/>
    <property type="evidence" value="ECO:0007669"/>
    <property type="project" value="UniProtKB-EC"/>
</dbReference>
<dbReference type="EC" id="2.7.7.75" evidence="2"/>
<proteinExistence type="predicted"/>
<dbReference type="InterPro" id="IPR001453">
    <property type="entry name" value="MoaB/Mog_dom"/>
</dbReference>
<dbReference type="Proteomes" id="UP000777265">
    <property type="component" value="Unassembled WGS sequence"/>
</dbReference>
<dbReference type="SUPFAM" id="SSF53218">
    <property type="entry name" value="Molybdenum cofactor biosynthesis proteins"/>
    <property type="match status" value="1"/>
</dbReference>
<reference evidence="8" key="1">
    <citation type="journal article" date="2020" name="Biotechnol. Biofuels">
        <title>New insights from the biogas microbiome by comprehensive genome-resolved metagenomics of nearly 1600 species originating from multiple anaerobic digesters.</title>
        <authorList>
            <person name="Campanaro S."/>
            <person name="Treu L."/>
            <person name="Rodriguez-R L.M."/>
            <person name="Kovalovszki A."/>
            <person name="Ziels R.M."/>
            <person name="Maus I."/>
            <person name="Zhu X."/>
            <person name="Kougias P.G."/>
            <person name="Basile A."/>
            <person name="Luo G."/>
            <person name="Schluter A."/>
            <person name="Konstantinidis K.T."/>
            <person name="Angelidaki I."/>
        </authorList>
    </citation>
    <scope>NUCLEOTIDE SEQUENCE</scope>
    <source>
        <strain evidence="8">AS06rmzACSIP_7</strain>
    </source>
</reference>
<evidence type="ECO:0000256" key="2">
    <source>
        <dbReference type="ARBA" id="ARBA00012509"/>
    </source>
</evidence>
<comment type="function">
    <text evidence="6">Catalyzes the adenylation of molybdopterin as part of the biosynthesis of the molybdenum-cofactor.</text>
</comment>
<evidence type="ECO:0000313" key="8">
    <source>
        <dbReference type="EMBL" id="NLW34374.1"/>
    </source>
</evidence>
<sequence>MKYTAVIVTVSDKGSVGQREDKSGPALREVLEGSYDVKEIVIVPDEIDIIARTLRDLIDIQAVDLIVTTGGTGVAKRDVTPEATKAVLEKELPGFAEIIRMESYKVTPTAIISRGLCGIRGESVIINLPGSPKAAVESLGFVLGALPHTLEKLKGDTSDCGSV</sequence>
<comment type="caution">
    <text evidence="8">The sequence shown here is derived from an EMBL/GenBank/DDBJ whole genome shotgun (WGS) entry which is preliminary data.</text>
</comment>
<gene>
    <name evidence="8" type="ORF">GXY80_02675</name>
</gene>
<evidence type="ECO:0000256" key="5">
    <source>
        <dbReference type="ARBA" id="ARBA00051131"/>
    </source>
</evidence>
<evidence type="ECO:0000313" key="9">
    <source>
        <dbReference type="Proteomes" id="UP000777265"/>
    </source>
</evidence>
<dbReference type="InterPro" id="IPR008284">
    <property type="entry name" value="MoCF_biosynth_CS"/>
</dbReference>
<dbReference type="AlphaFoldDB" id="A0A351U5R1"/>
<accession>A0A351U5R1</accession>
<dbReference type="CDD" id="cd00886">
    <property type="entry name" value="MogA_MoaB"/>
    <property type="match status" value="1"/>
</dbReference>
<dbReference type="EMBL" id="JAAYEE010000042">
    <property type="protein sequence ID" value="NLW34374.1"/>
    <property type="molecule type" value="Genomic_DNA"/>
</dbReference>
<dbReference type="SMART" id="SM00852">
    <property type="entry name" value="MoCF_biosynth"/>
    <property type="match status" value="1"/>
</dbReference>
<evidence type="ECO:0000259" key="7">
    <source>
        <dbReference type="SMART" id="SM00852"/>
    </source>
</evidence>
<reference evidence="8" key="2">
    <citation type="submission" date="2020-01" db="EMBL/GenBank/DDBJ databases">
        <authorList>
            <person name="Campanaro S."/>
        </authorList>
    </citation>
    <scope>NUCLEOTIDE SEQUENCE</scope>
    <source>
        <strain evidence="8">AS06rmzACSIP_7</strain>
    </source>
</reference>
<evidence type="ECO:0000256" key="6">
    <source>
        <dbReference type="ARBA" id="ARBA00058212"/>
    </source>
</evidence>
<comment type="catalytic activity">
    <reaction evidence="5">
        <text>molybdopterin + ATP + H(+) = adenylyl-molybdopterin + diphosphate</text>
        <dbReference type="Rhea" id="RHEA:31331"/>
        <dbReference type="ChEBI" id="CHEBI:15378"/>
        <dbReference type="ChEBI" id="CHEBI:30616"/>
        <dbReference type="ChEBI" id="CHEBI:33019"/>
        <dbReference type="ChEBI" id="CHEBI:58698"/>
        <dbReference type="ChEBI" id="CHEBI:62727"/>
        <dbReference type="EC" id="2.7.7.75"/>
    </reaction>
</comment>
<evidence type="ECO:0000256" key="1">
    <source>
        <dbReference type="ARBA" id="ARBA00005046"/>
    </source>
</evidence>
<evidence type="ECO:0000256" key="4">
    <source>
        <dbReference type="ARBA" id="ARBA00023150"/>
    </source>
</evidence>
<organism evidence="8 9">
    <name type="scientific">Syntrophorhabdus aromaticivorans</name>
    <dbReference type="NCBI Taxonomy" id="328301"/>
    <lineage>
        <taxon>Bacteria</taxon>
        <taxon>Pseudomonadati</taxon>
        <taxon>Thermodesulfobacteriota</taxon>
        <taxon>Syntrophorhabdia</taxon>
        <taxon>Syntrophorhabdales</taxon>
        <taxon>Syntrophorhabdaceae</taxon>
        <taxon>Syntrophorhabdus</taxon>
    </lineage>
</organism>
<dbReference type="InterPro" id="IPR051920">
    <property type="entry name" value="MPT_Adenylyltrnsfr/MoaC-Rel"/>
</dbReference>
<dbReference type="STRING" id="909663.GCA_000512235_00619"/>
<dbReference type="PANTHER" id="PTHR43764:SF1">
    <property type="entry name" value="MOLYBDOPTERIN MOLYBDOTRANSFERASE"/>
    <property type="match status" value="1"/>
</dbReference>
<dbReference type="PANTHER" id="PTHR43764">
    <property type="entry name" value="MOLYBDENUM COFACTOR BIOSYNTHESIS"/>
    <property type="match status" value="1"/>
</dbReference>
<name>A0A351U5R1_9BACT</name>
<comment type="pathway">
    <text evidence="1">Cofactor biosynthesis; molybdopterin biosynthesis.</text>
</comment>
<dbReference type="GO" id="GO:0006777">
    <property type="term" value="P:Mo-molybdopterin cofactor biosynthetic process"/>
    <property type="evidence" value="ECO:0007669"/>
    <property type="project" value="UniProtKB-KW"/>
</dbReference>
<protein>
    <recommendedName>
        <fullName evidence="3">Molybdopterin adenylyltransferase</fullName>
        <ecNumber evidence="2">2.7.7.75</ecNumber>
    </recommendedName>
</protein>
<dbReference type="PROSITE" id="PS01078">
    <property type="entry name" value="MOCF_BIOSYNTHESIS_1"/>
    <property type="match status" value="1"/>
</dbReference>
<dbReference type="Pfam" id="PF00994">
    <property type="entry name" value="MoCF_biosynth"/>
    <property type="match status" value="1"/>
</dbReference>
<dbReference type="NCBIfam" id="TIGR00177">
    <property type="entry name" value="molyb_syn"/>
    <property type="match status" value="1"/>
</dbReference>
<keyword evidence="4" id="KW-0501">Molybdenum cofactor biosynthesis</keyword>
<evidence type="ECO:0000256" key="3">
    <source>
        <dbReference type="ARBA" id="ARBA00013491"/>
    </source>
</evidence>
<dbReference type="Gene3D" id="3.40.980.10">
    <property type="entry name" value="MoaB/Mog-like domain"/>
    <property type="match status" value="1"/>
</dbReference>
<feature type="domain" description="MoaB/Mog" evidence="7">
    <location>
        <begin position="6"/>
        <end position="149"/>
    </location>
</feature>